<reference evidence="2 3" key="2">
    <citation type="journal article" date="2016" name="Genome Announc.">
        <title>Complete Genome Sequence of a Strain of Azospirillum thiophilum Isolated from a Sulfide Spring.</title>
        <authorList>
            <person name="Fomenkov A."/>
            <person name="Vincze T."/>
            <person name="Grabovich M."/>
            <person name="Anton B.P."/>
            <person name="Dubinina G."/>
            <person name="Orlova M."/>
            <person name="Belousova E."/>
            <person name="Roberts R.J."/>
        </authorList>
    </citation>
    <scope>NUCLEOTIDE SEQUENCE [LARGE SCALE GENOMIC DNA]</scope>
    <source>
        <strain evidence="2 3">BV-S</strain>
    </source>
</reference>
<feature type="region of interest" description="Disordered" evidence="1">
    <location>
        <begin position="1"/>
        <end position="31"/>
    </location>
</feature>
<organism evidence="2 3">
    <name type="scientific">Azospirillum thiophilum</name>
    <dbReference type="NCBI Taxonomy" id="528244"/>
    <lineage>
        <taxon>Bacteria</taxon>
        <taxon>Pseudomonadati</taxon>
        <taxon>Pseudomonadota</taxon>
        <taxon>Alphaproteobacteria</taxon>
        <taxon>Rhodospirillales</taxon>
        <taxon>Azospirillaceae</taxon>
        <taxon>Azospirillum</taxon>
    </lineage>
</organism>
<sequence>MDSIIKAQNGLEEAGGADDGGEATPIADGLDPQEWKEFCESLERHRHSGEEPADLHRYAKTREQFGRSHPKAQSLAAKVPASAAVYETGLKAGADVSAFASGKAADAVKKVIEEADRLKRDREDKSRNPTKDDTMGASRGYRPSSSMGARMGR</sequence>
<dbReference type="KEGG" id="ati:AL072_06390"/>
<proteinExistence type="predicted"/>
<protein>
    <submittedName>
        <fullName evidence="2">Uncharacterized protein</fullName>
    </submittedName>
</protein>
<feature type="compositionally biased region" description="Basic and acidic residues" evidence="1">
    <location>
        <begin position="44"/>
        <end position="66"/>
    </location>
</feature>
<feature type="region of interest" description="Disordered" evidence="1">
    <location>
        <begin position="113"/>
        <end position="153"/>
    </location>
</feature>
<reference evidence="3" key="1">
    <citation type="submission" date="2015-08" db="EMBL/GenBank/DDBJ databases">
        <title>Complete Genome Sequence of Azospirillum thiophilum BV-S.</title>
        <authorList>
            <person name="Fomenkov A."/>
            <person name="Vincze T."/>
            <person name="Grabovich M."/>
            <person name="Dubinina G."/>
            <person name="Orlova M."/>
            <person name="Belousova E."/>
            <person name="Roberts R.J."/>
        </authorList>
    </citation>
    <scope>NUCLEOTIDE SEQUENCE [LARGE SCALE GENOMIC DNA]</scope>
    <source>
        <strain evidence="3">BV-S</strain>
    </source>
</reference>
<dbReference type="EMBL" id="CP012401">
    <property type="protein sequence ID" value="ALG70597.1"/>
    <property type="molecule type" value="Genomic_DNA"/>
</dbReference>
<gene>
    <name evidence="2" type="ORF">AL072_06390</name>
</gene>
<evidence type="ECO:0000313" key="3">
    <source>
        <dbReference type="Proteomes" id="UP000069935"/>
    </source>
</evidence>
<evidence type="ECO:0000256" key="1">
    <source>
        <dbReference type="SAM" id="MobiDB-lite"/>
    </source>
</evidence>
<accession>A0AAC8ZTD7</accession>
<dbReference type="Proteomes" id="UP000069935">
    <property type="component" value="Chromosome 1"/>
</dbReference>
<feature type="compositionally biased region" description="Basic and acidic residues" evidence="1">
    <location>
        <begin position="113"/>
        <end position="134"/>
    </location>
</feature>
<feature type="region of interest" description="Disordered" evidence="1">
    <location>
        <begin position="44"/>
        <end position="74"/>
    </location>
</feature>
<keyword evidence="3" id="KW-1185">Reference proteome</keyword>
<name>A0AAC8ZTD7_9PROT</name>
<dbReference type="AlphaFoldDB" id="A0AAC8ZTD7"/>
<evidence type="ECO:0000313" key="2">
    <source>
        <dbReference type="EMBL" id="ALG70597.1"/>
    </source>
</evidence>